<organism evidence="1 2">
    <name type="scientific">Rhizophagus clarus</name>
    <dbReference type="NCBI Taxonomy" id="94130"/>
    <lineage>
        <taxon>Eukaryota</taxon>
        <taxon>Fungi</taxon>
        <taxon>Fungi incertae sedis</taxon>
        <taxon>Mucoromycota</taxon>
        <taxon>Glomeromycotina</taxon>
        <taxon>Glomeromycetes</taxon>
        <taxon>Glomerales</taxon>
        <taxon>Glomeraceae</taxon>
        <taxon>Rhizophagus</taxon>
    </lineage>
</organism>
<evidence type="ECO:0000313" key="1">
    <source>
        <dbReference type="EMBL" id="GES98021.1"/>
    </source>
</evidence>
<reference evidence="1" key="1">
    <citation type="submission" date="2019-10" db="EMBL/GenBank/DDBJ databases">
        <title>Conservation and host-specific expression of non-tandemly repeated heterogenous ribosome RNA gene in arbuscular mycorrhizal fungi.</title>
        <authorList>
            <person name="Maeda T."/>
            <person name="Kobayashi Y."/>
            <person name="Nakagawa T."/>
            <person name="Ezawa T."/>
            <person name="Yamaguchi K."/>
            <person name="Bino T."/>
            <person name="Nishimoto Y."/>
            <person name="Shigenobu S."/>
            <person name="Kawaguchi M."/>
        </authorList>
    </citation>
    <scope>NUCLEOTIDE SEQUENCE</scope>
    <source>
        <strain evidence="1">HR1</strain>
    </source>
</reference>
<sequence>MSYDREVKFDWLMPELKKSITYHKSTLNASNTKMVGIFKGQRPIISHPKSMKRFFKLNKYTDDEDEQRSTYKPNRPGRNFTVRMPRSSIVNSKRLSFNDIKFRGWLGDDRYYLN</sequence>
<gene>
    <name evidence="1" type="ORF">RCL2_002458100</name>
</gene>
<dbReference type="AlphaFoldDB" id="A0A8H3M588"/>
<dbReference type="EMBL" id="BLAL01000262">
    <property type="protein sequence ID" value="GES98021.1"/>
    <property type="molecule type" value="Genomic_DNA"/>
</dbReference>
<protein>
    <submittedName>
        <fullName evidence="1">Uncharacterized protein</fullName>
    </submittedName>
</protein>
<accession>A0A8H3M588</accession>
<dbReference type="Proteomes" id="UP000615446">
    <property type="component" value="Unassembled WGS sequence"/>
</dbReference>
<evidence type="ECO:0000313" key="2">
    <source>
        <dbReference type="Proteomes" id="UP000615446"/>
    </source>
</evidence>
<name>A0A8H3M588_9GLOM</name>
<proteinExistence type="predicted"/>
<comment type="caution">
    <text evidence="1">The sequence shown here is derived from an EMBL/GenBank/DDBJ whole genome shotgun (WGS) entry which is preliminary data.</text>
</comment>